<dbReference type="Proteomes" id="UP001163105">
    <property type="component" value="Unassembled WGS sequence"/>
</dbReference>
<feature type="domain" description="Peptidase A1" evidence="3">
    <location>
        <begin position="64"/>
        <end position="397"/>
    </location>
</feature>
<dbReference type="Pfam" id="PF00026">
    <property type="entry name" value="Asp"/>
    <property type="match status" value="1"/>
</dbReference>
<sequence length="428" mass="45132">MRSALLSLVALSLSSEALSAAIVTNGQDGVLQLPLKGISLELWTPGRFKRKPRFSIPTVNDLFYTVPVAVGTPATPVSLAFSISTSVTWVNPNCSNISHLEGRRLCRDSGQFPKDFSKTFSSVDRANFVFLPGYGQRQMAFDTVMLGSSVITSQSIGVAINTTGVALGVLGAAAGPSSFDGRGDDVSIVHNMVRQGVTKRRAFSLDLRGAGSTDGSVVFGGIDTRKFSGPLVARTMIAGRNAPAAIMVDEVGVTSQDGTYSPVTEGPPFSASLDTSYSICYLPVPAVERIARYFSSARRHDSVANDGSMYYTVDCRVAELTGSVDFVMGSATIKVPFKELVGSDAGGGSCLLGVAAPPTDADMKGHADFGNQTILGANFLRSVYAVFDWQGREIHLAKSEDCGSNVRALDGSTTLASMVGECDSRSEL</sequence>
<dbReference type="GO" id="GO:0004190">
    <property type="term" value="F:aspartic-type endopeptidase activity"/>
    <property type="evidence" value="ECO:0007669"/>
    <property type="project" value="InterPro"/>
</dbReference>
<dbReference type="SUPFAM" id="SSF50630">
    <property type="entry name" value="Acid proteases"/>
    <property type="match status" value="1"/>
</dbReference>
<protein>
    <submittedName>
        <fullName evidence="4">Amino acid transporter</fullName>
    </submittedName>
</protein>
<accession>A0AB34FLZ3</accession>
<dbReference type="PROSITE" id="PS51767">
    <property type="entry name" value="PEPTIDASE_A1"/>
    <property type="match status" value="1"/>
</dbReference>
<dbReference type="GO" id="GO:0006508">
    <property type="term" value="P:proteolysis"/>
    <property type="evidence" value="ECO:0007669"/>
    <property type="project" value="InterPro"/>
</dbReference>
<dbReference type="PANTHER" id="PTHR47966:SF65">
    <property type="entry name" value="ASPARTIC-TYPE ENDOPEPTIDASE"/>
    <property type="match status" value="1"/>
</dbReference>
<evidence type="ECO:0000259" key="3">
    <source>
        <dbReference type="PROSITE" id="PS51767"/>
    </source>
</evidence>
<dbReference type="PANTHER" id="PTHR47966">
    <property type="entry name" value="BETA-SITE APP-CLEAVING ENZYME, ISOFORM A-RELATED"/>
    <property type="match status" value="1"/>
</dbReference>
<keyword evidence="2" id="KW-0732">Signal</keyword>
<dbReference type="PRINTS" id="PR00792">
    <property type="entry name" value="PEPSIN"/>
</dbReference>
<name>A0AB34FLZ3_9HYPO</name>
<evidence type="ECO:0000313" key="5">
    <source>
        <dbReference type="Proteomes" id="UP001163105"/>
    </source>
</evidence>
<comment type="caution">
    <text evidence="4">The sequence shown here is derived from an EMBL/GenBank/DDBJ whole genome shotgun (WGS) entry which is preliminary data.</text>
</comment>
<dbReference type="InterPro" id="IPR033121">
    <property type="entry name" value="PEPTIDASE_A1"/>
</dbReference>
<dbReference type="Gene3D" id="2.40.70.10">
    <property type="entry name" value="Acid Proteases"/>
    <property type="match status" value="2"/>
</dbReference>
<evidence type="ECO:0000313" key="4">
    <source>
        <dbReference type="EMBL" id="KAJ6439406.1"/>
    </source>
</evidence>
<feature type="signal peptide" evidence="2">
    <location>
        <begin position="1"/>
        <end position="19"/>
    </location>
</feature>
<dbReference type="InterPro" id="IPR001461">
    <property type="entry name" value="Aspartic_peptidase_A1"/>
</dbReference>
<dbReference type="AlphaFoldDB" id="A0AB34FLZ3"/>
<organism evidence="4 5">
    <name type="scientific">Purpureocillium lavendulum</name>
    <dbReference type="NCBI Taxonomy" id="1247861"/>
    <lineage>
        <taxon>Eukaryota</taxon>
        <taxon>Fungi</taxon>
        <taxon>Dikarya</taxon>
        <taxon>Ascomycota</taxon>
        <taxon>Pezizomycotina</taxon>
        <taxon>Sordariomycetes</taxon>
        <taxon>Hypocreomycetidae</taxon>
        <taxon>Hypocreales</taxon>
        <taxon>Ophiocordycipitaceae</taxon>
        <taxon>Purpureocillium</taxon>
    </lineage>
</organism>
<gene>
    <name evidence="4" type="ORF">O9K51_07291</name>
</gene>
<evidence type="ECO:0000256" key="1">
    <source>
        <dbReference type="ARBA" id="ARBA00007447"/>
    </source>
</evidence>
<dbReference type="InterPro" id="IPR021109">
    <property type="entry name" value="Peptidase_aspartic_dom_sf"/>
</dbReference>
<feature type="chain" id="PRO_5044227777" evidence="2">
    <location>
        <begin position="20"/>
        <end position="428"/>
    </location>
</feature>
<dbReference type="EMBL" id="JAQHRD010000006">
    <property type="protein sequence ID" value="KAJ6439406.1"/>
    <property type="molecule type" value="Genomic_DNA"/>
</dbReference>
<keyword evidence="5" id="KW-1185">Reference proteome</keyword>
<comment type="similarity">
    <text evidence="1">Belongs to the peptidase A1 family.</text>
</comment>
<proteinExistence type="inferred from homology"/>
<reference evidence="4" key="1">
    <citation type="submission" date="2023-01" db="EMBL/GenBank/DDBJ databases">
        <title>The growth and conidiation of Purpureocillium lavendulum are regulated by nitrogen source and histone H3K14 acetylation.</title>
        <authorList>
            <person name="Tang P."/>
            <person name="Han J."/>
            <person name="Zhang C."/>
            <person name="Tang P."/>
            <person name="Qi F."/>
            <person name="Zhang K."/>
            <person name="Liang L."/>
        </authorList>
    </citation>
    <scope>NUCLEOTIDE SEQUENCE</scope>
    <source>
        <strain evidence="4">YMF1.00683</strain>
    </source>
</reference>
<evidence type="ECO:0000256" key="2">
    <source>
        <dbReference type="SAM" id="SignalP"/>
    </source>
</evidence>